<evidence type="ECO:0000313" key="1">
    <source>
        <dbReference type="EnsemblMetazoa" id="PPAI007178-PA"/>
    </source>
</evidence>
<dbReference type="EMBL" id="AJVK01005900">
    <property type="status" value="NOT_ANNOTATED_CDS"/>
    <property type="molecule type" value="Genomic_DNA"/>
</dbReference>
<organism evidence="1 2">
    <name type="scientific">Phlebotomus papatasi</name>
    <name type="common">Sandfly</name>
    <dbReference type="NCBI Taxonomy" id="29031"/>
    <lineage>
        <taxon>Eukaryota</taxon>
        <taxon>Metazoa</taxon>
        <taxon>Ecdysozoa</taxon>
        <taxon>Arthropoda</taxon>
        <taxon>Hexapoda</taxon>
        <taxon>Insecta</taxon>
        <taxon>Pterygota</taxon>
        <taxon>Neoptera</taxon>
        <taxon>Endopterygota</taxon>
        <taxon>Diptera</taxon>
        <taxon>Nematocera</taxon>
        <taxon>Psychodoidea</taxon>
        <taxon>Psychodidae</taxon>
        <taxon>Phlebotomus</taxon>
        <taxon>Phlebotomus</taxon>
    </lineage>
</organism>
<reference evidence="1" key="1">
    <citation type="submission" date="2022-08" db="UniProtKB">
        <authorList>
            <consortium name="EnsemblMetazoa"/>
        </authorList>
    </citation>
    <scope>IDENTIFICATION</scope>
    <source>
        <strain evidence="1">Israel</strain>
    </source>
</reference>
<name>A0A1B0GPJ1_PHLPP</name>
<protein>
    <submittedName>
        <fullName evidence="1">Uncharacterized protein</fullName>
    </submittedName>
</protein>
<dbReference type="EnsemblMetazoa" id="PPAI007178-RA">
    <property type="protein sequence ID" value="PPAI007178-PA"/>
    <property type="gene ID" value="PPAI007178"/>
</dbReference>
<keyword evidence="2" id="KW-1185">Reference proteome</keyword>
<proteinExistence type="predicted"/>
<dbReference type="Proteomes" id="UP000092462">
    <property type="component" value="Unassembled WGS sequence"/>
</dbReference>
<sequence length="22" mass="2710">MCLAINHSTQRTIHMDVYRRTY</sequence>
<dbReference type="AlphaFoldDB" id="A0A1B0GPJ1"/>
<evidence type="ECO:0000313" key="2">
    <source>
        <dbReference type="Proteomes" id="UP000092462"/>
    </source>
</evidence>
<accession>A0A1B0GPJ1</accession>
<dbReference type="VEuPathDB" id="VectorBase:PPAI007178"/>